<organism evidence="3 4">
    <name type="scientific">Flavobacterium frigidarium</name>
    <dbReference type="NCBI Taxonomy" id="99286"/>
    <lineage>
        <taxon>Bacteria</taxon>
        <taxon>Pseudomonadati</taxon>
        <taxon>Bacteroidota</taxon>
        <taxon>Flavobacteriia</taxon>
        <taxon>Flavobacteriales</taxon>
        <taxon>Flavobacteriaceae</taxon>
        <taxon>Flavobacterium</taxon>
    </lineage>
</organism>
<evidence type="ECO:0000256" key="1">
    <source>
        <dbReference type="SAM" id="Phobius"/>
    </source>
</evidence>
<dbReference type="Proteomes" id="UP001568894">
    <property type="component" value="Unassembled WGS sequence"/>
</dbReference>
<dbReference type="InterPro" id="IPR022187">
    <property type="entry name" value="Conjug_transposon_TraM"/>
</dbReference>
<gene>
    <name evidence="3" type="primary">traM</name>
    <name evidence="3" type="ORF">QO192_15415</name>
</gene>
<comment type="caution">
    <text evidence="3">The sequence shown here is derived from an EMBL/GenBank/DDBJ whole genome shotgun (WGS) entry which is preliminary data.</text>
</comment>
<feature type="domain" description="Conjugative transposon TraM C-terminal" evidence="2">
    <location>
        <begin position="280"/>
        <end position="422"/>
    </location>
</feature>
<keyword evidence="1" id="KW-1133">Transmembrane helix</keyword>
<dbReference type="Pfam" id="PF12508">
    <property type="entry name" value="Transposon_TraM"/>
    <property type="match status" value="1"/>
</dbReference>
<keyword evidence="1" id="KW-0812">Transmembrane</keyword>
<dbReference type="EMBL" id="JASMRN010000017">
    <property type="protein sequence ID" value="MEZ7516666.1"/>
    <property type="molecule type" value="Genomic_DNA"/>
</dbReference>
<sequence>METKQLSIKAQRQRKMLLVLPILVLPFITLLFWTLGGGTFKNAEEGSEKTRGFNSILPDPKFKDETTLDKMSYYDQAAVDSIKLSEQRKKDPNRFDDDLNKQSVAAWQRALEEGTETALYEESTLKMPVPQSESESKIYQRLAALQQAIDKVPAEQSQDKVPMSSKYDQTITEDRSELDQMMQKFETTPGLDPELQQLGTMLENILDIQHPQRMQDKLQESAIRNKPKVFAVTTKNEVLEITSLKSKPNQGKPNEKQDNINTFFSLDNSLSEINQQNTVQATWHETQTVTNGSTVKLRLDTDLYVNGIFIKRNTFLYGVALLKGERLTILVNNIPYQNSILPVHLSVYDLDGIEGIYIPGALTREVAKSSGDRSLQGIGLSTMDDSWTTQAAGMGIEAAKSLLSKKVKLIKVVVKAGYKMLLYDEKQKEN</sequence>
<protein>
    <submittedName>
        <fullName evidence="3">Conjugative transposon protein TraM</fullName>
    </submittedName>
</protein>
<name>A0ABV4KH87_9FLAO</name>
<feature type="transmembrane region" description="Helical" evidence="1">
    <location>
        <begin position="16"/>
        <end position="35"/>
    </location>
</feature>
<dbReference type="NCBIfam" id="TIGR03779">
    <property type="entry name" value="Bac_Flav_CT_M"/>
    <property type="match status" value="1"/>
</dbReference>
<dbReference type="RefSeq" id="WP_371572010.1">
    <property type="nucleotide sequence ID" value="NZ_JASMRN010000017.1"/>
</dbReference>
<evidence type="ECO:0000313" key="3">
    <source>
        <dbReference type="EMBL" id="MEZ7516666.1"/>
    </source>
</evidence>
<accession>A0ABV4KH87</accession>
<evidence type="ECO:0000259" key="2">
    <source>
        <dbReference type="Pfam" id="PF12508"/>
    </source>
</evidence>
<reference evidence="3 4" key="1">
    <citation type="submission" date="2023-05" db="EMBL/GenBank/DDBJ databases">
        <title>Adaptations of aquatic viruses from atmosphere-close ecosystems of the Central Arctic Ocean.</title>
        <authorList>
            <person name="Rahlff J."/>
            <person name="Holmfeldt K."/>
        </authorList>
    </citation>
    <scope>NUCLEOTIDE SEQUENCE [LARGE SCALE GENOMIC DNA]</scope>
    <source>
        <strain evidence="3 4">Arc14</strain>
    </source>
</reference>
<proteinExistence type="predicted"/>
<dbReference type="InterPro" id="IPR055407">
    <property type="entry name" value="TraM_C"/>
</dbReference>
<evidence type="ECO:0000313" key="4">
    <source>
        <dbReference type="Proteomes" id="UP001568894"/>
    </source>
</evidence>
<keyword evidence="4" id="KW-1185">Reference proteome</keyword>
<keyword evidence="1" id="KW-0472">Membrane</keyword>